<reference evidence="2 3" key="1">
    <citation type="journal article" date="2020" name="bioRxiv">
        <title>Sequence and annotation of 42 cannabis genomes reveals extensive copy number variation in cannabinoid synthesis and pathogen resistance genes.</title>
        <authorList>
            <person name="Mckernan K.J."/>
            <person name="Helbert Y."/>
            <person name="Kane L.T."/>
            <person name="Ebling H."/>
            <person name="Zhang L."/>
            <person name="Liu B."/>
            <person name="Eaton Z."/>
            <person name="Mclaughlin S."/>
            <person name="Kingan S."/>
            <person name="Baybayan P."/>
            <person name="Concepcion G."/>
            <person name="Jordan M."/>
            <person name="Riva A."/>
            <person name="Barbazuk W."/>
            <person name="Harkins T."/>
        </authorList>
    </citation>
    <scope>NUCLEOTIDE SEQUENCE [LARGE SCALE GENOMIC DNA]</scope>
    <source>
        <strain evidence="3">cv. Jamaican Lion 4</strain>
        <tissue evidence="2">Leaf</tissue>
    </source>
</reference>
<gene>
    <name evidence="2" type="ORF">G4B88_005379</name>
</gene>
<keyword evidence="1" id="KW-1133">Transmembrane helix</keyword>
<dbReference type="InterPro" id="IPR036392">
    <property type="entry name" value="PLAT/LH2_dom_sf"/>
</dbReference>
<evidence type="ECO:0000313" key="3">
    <source>
        <dbReference type="Proteomes" id="UP000583929"/>
    </source>
</evidence>
<dbReference type="SUPFAM" id="SSF49723">
    <property type="entry name" value="Lipase/lipooxygenase domain (PLAT/LH2 domain)"/>
    <property type="match status" value="1"/>
</dbReference>
<dbReference type="OrthoDB" id="1920702at2759"/>
<accession>A0A7J6HDF3</accession>
<sequence length="202" mass="23174">MEMKIRGPLIIINVILFNYCLGVFLFASLGTAEKVITPQNKKNCTYTVTVETTCTKGAETRSPISIRFGDKNGNEVLIKHLNNKHVRKVDPLYPDVLDDVPRTPFQACMVDQFRVQGQCLDYSSSSSSSPICYLYLKLSGNDDWRPGFVQVRALGYVNTHDSHFFYFRRYLPRKVWHGLDLCDNDVTPFGIKHTRKIFVQKN</sequence>
<dbReference type="PANTHER" id="PTHR31718:SF30">
    <property type="entry name" value="EMBRYO-SPECIFIC PROTEIN ATS3A-LIKE"/>
    <property type="match status" value="1"/>
</dbReference>
<dbReference type="Proteomes" id="UP000583929">
    <property type="component" value="Unassembled WGS sequence"/>
</dbReference>
<dbReference type="AlphaFoldDB" id="A0A7J6HDF3"/>
<organism evidence="2 3">
    <name type="scientific">Cannabis sativa</name>
    <name type="common">Hemp</name>
    <name type="synonym">Marijuana</name>
    <dbReference type="NCBI Taxonomy" id="3483"/>
    <lineage>
        <taxon>Eukaryota</taxon>
        <taxon>Viridiplantae</taxon>
        <taxon>Streptophyta</taxon>
        <taxon>Embryophyta</taxon>
        <taxon>Tracheophyta</taxon>
        <taxon>Spermatophyta</taxon>
        <taxon>Magnoliopsida</taxon>
        <taxon>eudicotyledons</taxon>
        <taxon>Gunneridae</taxon>
        <taxon>Pentapetalae</taxon>
        <taxon>rosids</taxon>
        <taxon>fabids</taxon>
        <taxon>Rosales</taxon>
        <taxon>Cannabaceae</taxon>
        <taxon>Cannabis</taxon>
    </lineage>
</organism>
<dbReference type="Gene3D" id="2.60.60.20">
    <property type="entry name" value="PLAT/LH2 domain"/>
    <property type="match status" value="1"/>
</dbReference>
<evidence type="ECO:0000313" key="2">
    <source>
        <dbReference type="EMBL" id="KAF4392420.1"/>
    </source>
</evidence>
<dbReference type="PANTHER" id="PTHR31718">
    <property type="entry name" value="PLAT DOMAIN-CONTAINING PROTEIN"/>
    <property type="match status" value="1"/>
</dbReference>
<comment type="caution">
    <text evidence="2">The sequence shown here is derived from an EMBL/GenBank/DDBJ whole genome shotgun (WGS) entry which is preliminary data.</text>
</comment>
<name>A0A7J6HDF3_CANSA</name>
<keyword evidence="3" id="KW-1185">Reference proteome</keyword>
<dbReference type="InterPro" id="IPR010417">
    <property type="entry name" value="Embryo-specific_ATS3"/>
</dbReference>
<dbReference type="EMBL" id="JAATIQ010000053">
    <property type="protein sequence ID" value="KAF4392420.1"/>
    <property type="molecule type" value="Genomic_DNA"/>
</dbReference>
<proteinExistence type="predicted"/>
<dbReference type="Pfam" id="PF06232">
    <property type="entry name" value="ATS3"/>
    <property type="match status" value="1"/>
</dbReference>
<feature type="transmembrane region" description="Helical" evidence="1">
    <location>
        <begin position="7"/>
        <end position="29"/>
    </location>
</feature>
<keyword evidence="1" id="KW-0472">Membrane</keyword>
<protein>
    <submittedName>
        <fullName evidence="2">Uncharacterized protein</fullName>
    </submittedName>
</protein>
<evidence type="ECO:0000256" key="1">
    <source>
        <dbReference type="SAM" id="Phobius"/>
    </source>
</evidence>
<keyword evidence="1" id="KW-0812">Transmembrane</keyword>